<dbReference type="OrthoDB" id="9804315at2"/>
<dbReference type="GO" id="GO:0046655">
    <property type="term" value="P:folic acid metabolic process"/>
    <property type="evidence" value="ECO:0007669"/>
    <property type="project" value="TreeGrafter"/>
</dbReference>
<comment type="function">
    <text evidence="7 8">Key enzyme in folate metabolism. Catalyzes an essential reaction for de novo glycine and purine synthesis, and for DNA precursor synthesis.</text>
</comment>
<dbReference type="SUPFAM" id="SSF53597">
    <property type="entry name" value="Dihydrofolate reductase-like"/>
    <property type="match status" value="1"/>
</dbReference>
<evidence type="ECO:0000259" key="9">
    <source>
        <dbReference type="PROSITE" id="PS51330"/>
    </source>
</evidence>
<dbReference type="PANTHER" id="PTHR48069">
    <property type="entry name" value="DIHYDROFOLATE REDUCTASE"/>
    <property type="match status" value="1"/>
</dbReference>
<keyword evidence="4 8" id="KW-0554">One-carbon metabolism</keyword>
<dbReference type="GO" id="GO:0046452">
    <property type="term" value="P:dihydrofolate metabolic process"/>
    <property type="evidence" value="ECO:0007669"/>
    <property type="project" value="TreeGrafter"/>
</dbReference>
<evidence type="ECO:0000313" key="11">
    <source>
        <dbReference type="Proteomes" id="UP000319557"/>
    </source>
</evidence>
<evidence type="ECO:0000256" key="2">
    <source>
        <dbReference type="ARBA" id="ARBA00009539"/>
    </source>
</evidence>
<name>A0A517M6B2_9BACT</name>
<dbReference type="GO" id="GO:0006730">
    <property type="term" value="P:one-carbon metabolic process"/>
    <property type="evidence" value="ECO:0007669"/>
    <property type="project" value="UniProtKB-KW"/>
</dbReference>
<dbReference type="PANTHER" id="PTHR48069:SF3">
    <property type="entry name" value="DIHYDROFOLATE REDUCTASE"/>
    <property type="match status" value="1"/>
</dbReference>
<dbReference type="CDD" id="cd00209">
    <property type="entry name" value="DHFR"/>
    <property type="match status" value="1"/>
</dbReference>
<evidence type="ECO:0000256" key="7">
    <source>
        <dbReference type="ARBA" id="ARBA00025067"/>
    </source>
</evidence>
<dbReference type="GO" id="GO:0046654">
    <property type="term" value="P:tetrahydrofolate biosynthetic process"/>
    <property type="evidence" value="ECO:0007669"/>
    <property type="project" value="UniProtKB-UniPathway"/>
</dbReference>
<dbReference type="KEGG" id="ruv:EC9_46110"/>
<evidence type="ECO:0000256" key="1">
    <source>
        <dbReference type="ARBA" id="ARBA00004903"/>
    </source>
</evidence>
<keyword evidence="6 8" id="KW-0560">Oxidoreductase</keyword>
<evidence type="ECO:0000256" key="5">
    <source>
        <dbReference type="ARBA" id="ARBA00022857"/>
    </source>
</evidence>
<comment type="similarity">
    <text evidence="2 8">Belongs to the dihydrofolate reductase family.</text>
</comment>
<dbReference type="PRINTS" id="PR00070">
    <property type="entry name" value="DHFR"/>
</dbReference>
<dbReference type="UniPathway" id="UPA00077">
    <property type="reaction ID" value="UER00158"/>
</dbReference>
<reference evidence="10 11" key="1">
    <citation type="submission" date="2019-02" db="EMBL/GenBank/DDBJ databases">
        <title>Deep-cultivation of Planctomycetes and their phenomic and genomic characterization uncovers novel biology.</title>
        <authorList>
            <person name="Wiegand S."/>
            <person name="Jogler M."/>
            <person name="Boedeker C."/>
            <person name="Pinto D."/>
            <person name="Vollmers J."/>
            <person name="Rivas-Marin E."/>
            <person name="Kohn T."/>
            <person name="Peeters S.H."/>
            <person name="Heuer A."/>
            <person name="Rast P."/>
            <person name="Oberbeckmann S."/>
            <person name="Bunk B."/>
            <person name="Jeske O."/>
            <person name="Meyerdierks A."/>
            <person name="Storesund J.E."/>
            <person name="Kallscheuer N."/>
            <person name="Luecker S."/>
            <person name="Lage O.M."/>
            <person name="Pohl T."/>
            <person name="Merkel B.J."/>
            <person name="Hornburger P."/>
            <person name="Mueller R.-W."/>
            <person name="Bruemmer F."/>
            <person name="Labrenz M."/>
            <person name="Spormann A.M."/>
            <person name="Op den Camp H."/>
            <person name="Overmann J."/>
            <person name="Amann R."/>
            <person name="Jetten M.S.M."/>
            <person name="Mascher T."/>
            <person name="Medema M.H."/>
            <person name="Devos D.P."/>
            <person name="Kaster A.-K."/>
            <person name="Ovreas L."/>
            <person name="Rohde M."/>
            <person name="Galperin M.Y."/>
            <person name="Jogler C."/>
        </authorList>
    </citation>
    <scope>NUCLEOTIDE SEQUENCE [LARGE SCALE GENOMIC DNA]</scope>
    <source>
        <strain evidence="10 11">EC9</strain>
    </source>
</reference>
<dbReference type="InterPro" id="IPR024072">
    <property type="entry name" value="DHFR-like_dom_sf"/>
</dbReference>
<comment type="catalytic activity">
    <reaction evidence="8">
        <text>(6S)-5,6,7,8-tetrahydrofolate + NADP(+) = 7,8-dihydrofolate + NADPH + H(+)</text>
        <dbReference type="Rhea" id="RHEA:15009"/>
        <dbReference type="ChEBI" id="CHEBI:15378"/>
        <dbReference type="ChEBI" id="CHEBI:57451"/>
        <dbReference type="ChEBI" id="CHEBI:57453"/>
        <dbReference type="ChEBI" id="CHEBI:57783"/>
        <dbReference type="ChEBI" id="CHEBI:58349"/>
        <dbReference type="EC" id="1.5.1.3"/>
    </reaction>
</comment>
<dbReference type="GO" id="GO:0050661">
    <property type="term" value="F:NADP binding"/>
    <property type="evidence" value="ECO:0007669"/>
    <property type="project" value="InterPro"/>
</dbReference>
<protein>
    <recommendedName>
        <fullName evidence="3 8">Dihydrofolate reductase</fullName>
        <ecNumber evidence="3 8">1.5.1.3</ecNumber>
    </recommendedName>
</protein>
<sequence>MIIISAMSEERVIGSENGMPWNVPAEYQQYLDFVAGQTVIMGRKTYEIFGKDVAPETSLIVVSRTAKLDEIPVATSFDKAIAIAKALGKQIFIAGGSSIYEQALDVADQMYLSTIHGQYRGDAYFPAFDTDQWQVVETREQPQFTFRRWKRKMAFQ</sequence>
<dbReference type="EMBL" id="CP036261">
    <property type="protein sequence ID" value="QDS90403.1"/>
    <property type="molecule type" value="Genomic_DNA"/>
</dbReference>
<evidence type="ECO:0000313" key="10">
    <source>
        <dbReference type="EMBL" id="QDS90403.1"/>
    </source>
</evidence>
<dbReference type="AlphaFoldDB" id="A0A517M6B2"/>
<dbReference type="RefSeq" id="WP_145348224.1">
    <property type="nucleotide sequence ID" value="NZ_CP036261.1"/>
</dbReference>
<evidence type="ECO:0000256" key="6">
    <source>
        <dbReference type="ARBA" id="ARBA00023002"/>
    </source>
</evidence>
<feature type="domain" description="DHFR" evidence="9">
    <location>
        <begin position="1"/>
        <end position="156"/>
    </location>
</feature>
<organism evidence="10 11">
    <name type="scientific">Rosistilla ulvae</name>
    <dbReference type="NCBI Taxonomy" id="1930277"/>
    <lineage>
        <taxon>Bacteria</taxon>
        <taxon>Pseudomonadati</taxon>
        <taxon>Planctomycetota</taxon>
        <taxon>Planctomycetia</taxon>
        <taxon>Pirellulales</taxon>
        <taxon>Pirellulaceae</taxon>
        <taxon>Rosistilla</taxon>
    </lineage>
</organism>
<dbReference type="InterPro" id="IPR001796">
    <property type="entry name" value="DHFR_dom"/>
</dbReference>
<keyword evidence="11" id="KW-1185">Reference proteome</keyword>
<evidence type="ECO:0000256" key="8">
    <source>
        <dbReference type="PIRNR" id="PIRNR000194"/>
    </source>
</evidence>
<accession>A0A517M6B2</accession>
<evidence type="ECO:0000256" key="4">
    <source>
        <dbReference type="ARBA" id="ARBA00022563"/>
    </source>
</evidence>
<dbReference type="PROSITE" id="PS51330">
    <property type="entry name" value="DHFR_2"/>
    <property type="match status" value="1"/>
</dbReference>
<keyword evidence="5 8" id="KW-0521">NADP</keyword>
<evidence type="ECO:0000256" key="3">
    <source>
        <dbReference type="ARBA" id="ARBA00012856"/>
    </source>
</evidence>
<comment type="pathway">
    <text evidence="1 8">Cofactor biosynthesis; tetrahydrofolate biosynthesis; 5,6,7,8-tetrahydrofolate from 7,8-dihydrofolate: step 1/1.</text>
</comment>
<gene>
    <name evidence="10" type="primary">folA_2</name>
    <name evidence="10" type="ORF">EC9_46110</name>
</gene>
<dbReference type="Pfam" id="PF00186">
    <property type="entry name" value="DHFR_1"/>
    <property type="match status" value="1"/>
</dbReference>
<dbReference type="PIRSF" id="PIRSF000194">
    <property type="entry name" value="DHFR"/>
    <property type="match status" value="1"/>
</dbReference>
<dbReference type="Proteomes" id="UP000319557">
    <property type="component" value="Chromosome"/>
</dbReference>
<dbReference type="GO" id="GO:0004146">
    <property type="term" value="F:dihydrofolate reductase activity"/>
    <property type="evidence" value="ECO:0007669"/>
    <property type="project" value="UniProtKB-EC"/>
</dbReference>
<proteinExistence type="inferred from homology"/>
<dbReference type="InterPro" id="IPR012259">
    <property type="entry name" value="DHFR"/>
</dbReference>
<dbReference type="GO" id="GO:0005829">
    <property type="term" value="C:cytosol"/>
    <property type="evidence" value="ECO:0007669"/>
    <property type="project" value="TreeGrafter"/>
</dbReference>
<dbReference type="EC" id="1.5.1.3" evidence="3 8"/>
<dbReference type="Gene3D" id="3.40.430.10">
    <property type="entry name" value="Dihydrofolate Reductase, subunit A"/>
    <property type="match status" value="1"/>
</dbReference>